<evidence type="ECO:0000256" key="3">
    <source>
        <dbReference type="ARBA" id="ARBA00022723"/>
    </source>
</evidence>
<dbReference type="GO" id="GO:0042448">
    <property type="term" value="P:progesterone metabolic process"/>
    <property type="evidence" value="ECO:0007669"/>
    <property type="project" value="TreeGrafter"/>
</dbReference>
<dbReference type="GO" id="GO:0042446">
    <property type="term" value="P:hormone biosynthetic process"/>
    <property type="evidence" value="ECO:0007669"/>
    <property type="project" value="TreeGrafter"/>
</dbReference>
<comment type="similarity">
    <text evidence="1">Belongs to the cytochrome P450 family.</text>
</comment>
<evidence type="ECO:0000313" key="8">
    <source>
        <dbReference type="EMBL" id="KAK3581755.1"/>
    </source>
</evidence>
<evidence type="ECO:0000256" key="4">
    <source>
        <dbReference type="ARBA" id="ARBA00023002"/>
    </source>
</evidence>
<reference evidence="8" key="1">
    <citation type="journal article" date="2021" name="Genome Biol. Evol.">
        <title>A High-Quality Reference Genome for a Parasitic Bivalve with Doubly Uniparental Inheritance (Bivalvia: Unionida).</title>
        <authorList>
            <person name="Smith C.H."/>
        </authorList>
    </citation>
    <scope>NUCLEOTIDE SEQUENCE</scope>
    <source>
        <strain evidence="8">CHS0354</strain>
    </source>
</reference>
<evidence type="ECO:0000256" key="7">
    <source>
        <dbReference type="SAM" id="Phobius"/>
    </source>
</evidence>
<dbReference type="AlphaFoldDB" id="A0AAE0RYP1"/>
<evidence type="ECO:0000313" key="9">
    <source>
        <dbReference type="Proteomes" id="UP001195483"/>
    </source>
</evidence>
<feature type="transmembrane region" description="Helical" evidence="7">
    <location>
        <begin position="6"/>
        <end position="28"/>
    </location>
</feature>
<evidence type="ECO:0000256" key="6">
    <source>
        <dbReference type="ARBA" id="ARBA00023033"/>
    </source>
</evidence>
<dbReference type="InterPro" id="IPR002401">
    <property type="entry name" value="Cyt_P450_E_grp-I"/>
</dbReference>
<dbReference type="InterPro" id="IPR036396">
    <property type="entry name" value="Cyt_P450_sf"/>
</dbReference>
<keyword evidence="2" id="KW-0349">Heme</keyword>
<feature type="non-terminal residue" evidence="8">
    <location>
        <position position="120"/>
    </location>
</feature>
<protein>
    <recommendedName>
        <fullName evidence="10">Cytochrome P450</fullName>
    </recommendedName>
</protein>
<keyword evidence="9" id="KW-1185">Reference proteome</keyword>
<keyword evidence="7" id="KW-0472">Membrane</keyword>
<keyword evidence="6" id="KW-0503">Monooxygenase</keyword>
<dbReference type="Pfam" id="PF00067">
    <property type="entry name" value="p450"/>
    <property type="match status" value="1"/>
</dbReference>
<evidence type="ECO:0000256" key="5">
    <source>
        <dbReference type="ARBA" id="ARBA00023004"/>
    </source>
</evidence>
<gene>
    <name evidence="8" type="ORF">CHS0354_035086</name>
</gene>
<accession>A0AAE0RYP1</accession>
<dbReference type="GO" id="GO:0005506">
    <property type="term" value="F:iron ion binding"/>
    <property type="evidence" value="ECO:0007669"/>
    <property type="project" value="InterPro"/>
</dbReference>
<reference evidence="8" key="2">
    <citation type="journal article" date="2021" name="Genome Biol. Evol.">
        <title>Developing a high-quality reference genome for a parasitic bivalve with doubly uniparental inheritance (Bivalvia: Unionida).</title>
        <authorList>
            <person name="Smith C.H."/>
        </authorList>
    </citation>
    <scope>NUCLEOTIDE SEQUENCE</scope>
    <source>
        <strain evidence="8">CHS0354</strain>
        <tissue evidence="8">Mantle</tissue>
    </source>
</reference>
<keyword evidence="7" id="KW-0812">Transmembrane</keyword>
<comment type="caution">
    <text evidence="8">The sequence shown here is derived from an EMBL/GenBank/DDBJ whole genome shotgun (WGS) entry which is preliminary data.</text>
</comment>
<keyword evidence="3" id="KW-0479">Metal-binding</keyword>
<dbReference type="PANTHER" id="PTHR24289">
    <property type="entry name" value="STEROID 17-ALPHA-HYDROXYLASE/17,20 LYASE"/>
    <property type="match status" value="1"/>
</dbReference>
<dbReference type="Gene3D" id="1.10.630.10">
    <property type="entry name" value="Cytochrome P450"/>
    <property type="match status" value="1"/>
</dbReference>
<evidence type="ECO:0008006" key="10">
    <source>
        <dbReference type="Google" id="ProtNLM"/>
    </source>
</evidence>
<reference evidence="8" key="3">
    <citation type="submission" date="2023-05" db="EMBL/GenBank/DDBJ databases">
        <authorList>
            <person name="Smith C.H."/>
        </authorList>
    </citation>
    <scope>NUCLEOTIDE SEQUENCE</scope>
    <source>
        <strain evidence="8">CHS0354</strain>
        <tissue evidence="8">Mantle</tissue>
    </source>
</reference>
<evidence type="ECO:0000256" key="2">
    <source>
        <dbReference type="ARBA" id="ARBA00022617"/>
    </source>
</evidence>
<proteinExistence type="inferred from homology"/>
<dbReference type="InterPro" id="IPR001128">
    <property type="entry name" value="Cyt_P450"/>
</dbReference>
<evidence type="ECO:0000256" key="1">
    <source>
        <dbReference type="ARBA" id="ARBA00010617"/>
    </source>
</evidence>
<dbReference type="GO" id="GO:0020037">
    <property type="term" value="F:heme binding"/>
    <property type="evidence" value="ECO:0007669"/>
    <property type="project" value="InterPro"/>
</dbReference>
<dbReference type="Proteomes" id="UP001195483">
    <property type="component" value="Unassembled WGS sequence"/>
</dbReference>
<dbReference type="PRINTS" id="PR00463">
    <property type="entry name" value="EP450I"/>
</dbReference>
<organism evidence="8 9">
    <name type="scientific">Potamilus streckersoni</name>
    <dbReference type="NCBI Taxonomy" id="2493646"/>
    <lineage>
        <taxon>Eukaryota</taxon>
        <taxon>Metazoa</taxon>
        <taxon>Spiralia</taxon>
        <taxon>Lophotrochozoa</taxon>
        <taxon>Mollusca</taxon>
        <taxon>Bivalvia</taxon>
        <taxon>Autobranchia</taxon>
        <taxon>Heteroconchia</taxon>
        <taxon>Palaeoheterodonta</taxon>
        <taxon>Unionida</taxon>
        <taxon>Unionoidea</taxon>
        <taxon>Unionidae</taxon>
        <taxon>Ambleminae</taxon>
        <taxon>Lampsilini</taxon>
        <taxon>Potamilus</taxon>
    </lineage>
</organism>
<dbReference type="PANTHER" id="PTHR24289:SF1">
    <property type="entry name" value="STEROID 17-ALPHA-HYDROXYLASE_17,20 LYASE"/>
    <property type="match status" value="1"/>
</dbReference>
<keyword evidence="4" id="KW-0560">Oxidoreductase</keyword>
<keyword evidence="5" id="KW-0408">Iron</keyword>
<dbReference type="EMBL" id="JAEAOA010002057">
    <property type="protein sequence ID" value="KAK3581755.1"/>
    <property type="molecule type" value="Genomic_DNA"/>
</dbReference>
<dbReference type="SUPFAM" id="SSF48264">
    <property type="entry name" value="Cytochrome P450"/>
    <property type="match status" value="1"/>
</dbReference>
<sequence>MSTLLFSFDILSTFLGFLVVSFLAILFFRHRYHGKIIPGPAWIPLVGNMMELRSDPDLRICLRRLQKKYGDIYKLYLGPSPTIVVCGYETIKELFIKRGTEFSDRPAATLPIIIINGGKG</sequence>
<keyword evidence="7" id="KW-1133">Transmembrane helix</keyword>
<name>A0AAE0RYP1_9BIVA</name>
<dbReference type="GO" id="GO:0004508">
    <property type="term" value="F:steroid 17-alpha-monooxygenase activity"/>
    <property type="evidence" value="ECO:0007669"/>
    <property type="project" value="TreeGrafter"/>
</dbReference>